<dbReference type="NCBIfam" id="NF005559">
    <property type="entry name" value="PRK07231.1"/>
    <property type="match status" value="1"/>
</dbReference>
<name>A0A8E2JIR4_9PEZI</name>
<dbReference type="InterPro" id="IPR036291">
    <property type="entry name" value="NAD(P)-bd_dom_sf"/>
</dbReference>
<dbReference type="FunFam" id="3.40.50.720:FF:000084">
    <property type="entry name" value="Short-chain dehydrogenase reductase"/>
    <property type="match status" value="1"/>
</dbReference>
<keyword evidence="2" id="KW-0521">NADP</keyword>
<dbReference type="Pfam" id="PF13561">
    <property type="entry name" value="adh_short_C2"/>
    <property type="match status" value="1"/>
</dbReference>
<comment type="similarity">
    <text evidence="1">Belongs to the short-chain dehydrogenases/reductases (SDR) family.</text>
</comment>
<dbReference type="PRINTS" id="PR00080">
    <property type="entry name" value="SDRFAMILY"/>
</dbReference>
<evidence type="ECO:0000313" key="3">
    <source>
        <dbReference type="EMBL" id="OCK84185.1"/>
    </source>
</evidence>
<dbReference type="AlphaFoldDB" id="A0A8E2JIR4"/>
<dbReference type="Proteomes" id="UP000250266">
    <property type="component" value="Unassembled WGS sequence"/>
</dbReference>
<sequence>MPPTGRLAQKIAIVTGASSGIGRAIALLFAREGARVVCSDIRETSRNETANGDEAHISTHDAIMMKAGGESLFVKCDTSKAEEVEGLVRRVVERFGRVDVMVNNAGIAIEASNPQPIWSYSEDSWDRTLAVNAKGVFLGCKYASAQMMKQEPHASGDRGWIINLASVLGLNGTPWNVGYCASKHAVMGITKVVGWDCGPHGIHCNAICPGYTKTAMTSPNLSEPNFRAKIEKMHPFRGLGEPEDIARAALFLASADCSWITGVGLPVDGGYSAQ</sequence>
<gene>
    <name evidence="3" type="ORF">K432DRAFT_378846</name>
</gene>
<proteinExistence type="inferred from homology"/>
<dbReference type="EMBL" id="KV744843">
    <property type="protein sequence ID" value="OCK84185.1"/>
    <property type="molecule type" value="Genomic_DNA"/>
</dbReference>
<dbReference type="PRINTS" id="PR00081">
    <property type="entry name" value="GDHRDH"/>
</dbReference>
<evidence type="ECO:0000256" key="2">
    <source>
        <dbReference type="ARBA" id="ARBA00022857"/>
    </source>
</evidence>
<dbReference type="OrthoDB" id="417891at2759"/>
<dbReference type="InterPro" id="IPR002347">
    <property type="entry name" value="SDR_fam"/>
</dbReference>
<dbReference type="SUPFAM" id="SSF51735">
    <property type="entry name" value="NAD(P)-binding Rossmann-fold domains"/>
    <property type="match status" value="1"/>
</dbReference>
<dbReference type="GO" id="GO:0016616">
    <property type="term" value="F:oxidoreductase activity, acting on the CH-OH group of donors, NAD or NADP as acceptor"/>
    <property type="evidence" value="ECO:0007669"/>
    <property type="project" value="TreeGrafter"/>
</dbReference>
<protein>
    <submittedName>
        <fullName evidence="3">NAD(P)-binding protein</fullName>
    </submittedName>
</protein>
<keyword evidence="4" id="KW-1185">Reference proteome</keyword>
<dbReference type="PANTHER" id="PTHR42760">
    <property type="entry name" value="SHORT-CHAIN DEHYDROGENASES/REDUCTASES FAMILY MEMBER"/>
    <property type="match status" value="1"/>
</dbReference>
<reference evidence="3 4" key="1">
    <citation type="journal article" date="2016" name="Nat. Commun.">
        <title>Ectomycorrhizal ecology is imprinted in the genome of the dominant symbiotic fungus Cenococcum geophilum.</title>
        <authorList>
            <consortium name="DOE Joint Genome Institute"/>
            <person name="Peter M."/>
            <person name="Kohler A."/>
            <person name="Ohm R.A."/>
            <person name="Kuo A."/>
            <person name="Krutzmann J."/>
            <person name="Morin E."/>
            <person name="Arend M."/>
            <person name="Barry K.W."/>
            <person name="Binder M."/>
            <person name="Choi C."/>
            <person name="Clum A."/>
            <person name="Copeland A."/>
            <person name="Grisel N."/>
            <person name="Haridas S."/>
            <person name="Kipfer T."/>
            <person name="LaButti K."/>
            <person name="Lindquist E."/>
            <person name="Lipzen A."/>
            <person name="Maire R."/>
            <person name="Meier B."/>
            <person name="Mihaltcheva S."/>
            <person name="Molinier V."/>
            <person name="Murat C."/>
            <person name="Poggeler S."/>
            <person name="Quandt C.A."/>
            <person name="Sperisen C."/>
            <person name="Tritt A."/>
            <person name="Tisserant E."/>
            <person name="Crous P.W."/>
            <person name="Henrissat B."/>
            <person name="Nehls U."/>
            <person name="Egli S."/>
            <person name="Spatafora J.W."/>
            <person name="Grigoriev I.V."/>
            <person name="Martin F.M."/>
        </authorList>
    </citation>
    <scope>NUCLEOTIDE SEQUENCE [LARGE SCALE GENOMIC DNA]</scope>
    <source>
        <strain evidence="3 4">CBS 459.81</strain>
    </source>
</reference>
<accession>A0A8E2JIR4</accession>
<evidence type="ECO:0000313" key="4">
    <source>
        <dbReference type="Proteomes" id="UP000250266"/>
    </source>
</evidence>
<dbReference type="CDD" id="cd05233">
    <property type="entry name" value="SDR_c"/>
    <property type="match status" value="1"/>
</dbReference>
<dbReference type="InterPro" id="IPR020904">
    <property type="entry name" value="Sc_DH/Rdtase_CS"/>
</dbReference>
<dbReference type="PROSITE" id="PS00061">
    <property type="entry name" value="ADH_SHORT"/>
    <property type="match status" value="1"/>
</dbReference>
<dbReference type="Gene3D" id="3.40.50.720">
    <property type="entry name" value="NAD(P)-binding Rossmann-like Domain"/>
    <property type="match status" value="1"/>
</dbReference>
<evidence type="ECO:0000256" key="1">
    <source>
        <dbReference type="ARBA" id="ARBA00006484"/>
    </source>
</evidence>
<dbReference type="PANTHER" id="PTHR42760:SF124">
    <property type="entry name" value="SHORT-CHAIN DEHYDROGENASE_REDUCTASE"/>
    <property type="match status" value="1"/>
</dbReference>
<organism evidence="3 4">
    <name type="scientific">Lepidopterella palustris CBS 459.81</name>
    <dbReference type="NCBI Taxonomy" id="1314670"/>
    <lineage>
        <taxon>Eukaryota</taxon>
        <taxon>Fungi</taxon>
        <taxon>Dikarya</taxon>
        <taxon>Ascomycota</taxon>
        <taxon>Pezizomycotina</taxon>
        <taxon>Dothideomycetes</taxon>
        <taxon>Pleosporomycetidae</taxon>
        <taxon>Mytilinidiales</taxon>
        <taxon>Argynnaceae</taxon>
        <taxon>Lepidopterella</taxon>
    </lineage>
</organism>